<protein>
    <submittedName>
        <fullName evidence="7">Cysteine-rich protein 2-binding protein-like</fullName>
    </submittedName>
</protein>
<dbReference type="InterPro" id="IPR011011">
    <property type="entry name" value="Znf_FYVE_PHD"/>
</dbReference>
<dbReference type="PROSITE" id="PS01359">
    <property type="entry name" value="ZF_PHD_1"/>
    <property type="match status" value="1"/>
</dbReference>
<dbReference type="SMART" id="SM00249">
    <property type="entry name" value="PHD"/>
    <property type="match status" value="1"/>
</dbReference>
<accession>A0ABM1T607</accession>
<feature type="compositionally biased region" description="Basic and acidic residues" evidence="4">
    <location>
        <begin position="465"/>
        <end position="475"/>
    </location>
</feature>
<dbReference type="Gene3D" id="3.90.980.20">
    <property type="match status" value="1"/>
</dbReference>
<evidence type="ECO:0000256" key="1">
    <source>
        <dbReference type="ARBA" id="ARBA00022723"/>
    </source>
</evidence>
<feature type="compositionally biased region" description="Basic and acidic residues" evidence="4">
    <location>
        <begin position="444"/>
        <end position="454"/>
    </location>
</feature>
<dbReference type="SUPFAM" id="SSF55729">
    <property type="entry name" value="Acyl-CoA N-acyltransferases (Nat)"/>
    <property type="match status" value="1"/>
</dbReference>
<evidence type="ECO:0000256" key="4">
    <source>
        <dbReference type="SAM" id="MobiDB-lite"/>
    </source>
</evidence>
<feature type="domain" description="Zinc finger PHD-type" evidence="5">
    <location>
        <begin position="11"/>
        <end position="60"/>
    </location>
</feature>
<keyword evidence="3" id="KW-0862">Zinc</keyword>
<dbReference type="InterPro" id="IPR000182">
    <property type="entry name" value="GNAT_dom"/>
</dbReference>
<dbReference type="RefSeq" id="XP_022251313.1">
    <property type="nucleotide sequence ID" value="XM_022395605.1"/>
</dbReference>
<dbReference type="InterPro" id="IPR001965">
    <property type="entry name" value="Znf_PHD"/>
</dbReference>
<dbReference type="GeneID" id="106467422"/>
<name>A0ABM1T607_LIMPO</name>
<proteinExistence type="predicted"/>
<feature type="region of interest" description="Disordered" evidence="4">
    <location>
        <begin position="416"/>
        <end position="477"/>
    </location>
</feature>
<evidence type="ECO:0000256" key="2">
    <source>
        <dbReference type="ARBA" id="ARBA00022771"/>
    </source>
</evidence>
<sequence>MDLGGCGKPSHCYCGIGTTDSDMLQCQGCRKLFHPGCLRKGRPSHLLGDVFFTFTCESCSEDNEEYCERMRIQWIQVILLTLYNMQVQGGGKRGYFRWREHICKFIDKNWTTFFGNTKKKTSTWHGTVAGTLSAGCPQHFRSGMSELGESGWWTLANPKPPSLQEFLASTTVNKTRRSKSSTTKSLGYILEEPQFQEGRRPRNTRNSIEAAMKLKEKRYTLQEAKDIRKAMKNACQDDSHQKDTSTAAFASIDACSSFSDYKSPFTISLNGSDFQSHQLLDFTAQEMISTPMEVSECPPAILLKEETVESVDVEFSEHVQTKPDVRCSTALELPNKSAMEDLLDQSLCDSNDDDSLLDIDVLTDFTRNDVLLSTSKNSMAVEELISTLPAEACVTSETLEQNNIDVFKSEEVDDAHSEVSNLSIPSAGKLETVKSEEENTVDSTDSKIKDETESFVRQNKKRKSTPNEDEKKPDETDIPMIVPMSTYEEQQLLRQLEKVSSVLDNNPKAKRLRRKLIVRQLKRERRLPVFDLDATVKQFVGVSTDSNIKKDDVPSHLLGHQSGLHVLDRYQRKNYTVHGRSEHHTSFITRLMGLEDTHLDSIISPYTSRILKPFIFRDYESTPLKLQLMEEIKAFPHRSDPSWKPPARHPMDYCYVRPQHIPVINSLCHEFFWPGIDCKKVIIGFAFMVPDVSYNEAYISFIFTHPEWRRAGIAKFMLYHLIQ</sequence>
<dbReference type="SUPFAM" id="SSF57903">
    <property type="entry name" value="FYVE/PHD zinc finger"/>
    <property type="match status" value="1"/>
</dbReference>
<organism evidence="6 7">
    <name type="scientific">Limulus polyphemus</name>
    <name type="common">Atlantic horseshoe crab</name>
    <dbReference type="NCBI Taxonomy" id="6850"/>
    <lineage>
        <taxon>Eukaryota</taxon>
        <taxon>Metazoa</taxon>
        <taxon>Ecdysozoa</taxon>
        <taxon>Arthropoda</taxon>
        <taxon>Chelicerata</taxon>
        <taxon>Merostomata</taxon>
        <taxon>Xiphosura</taxon>
        <taxon>Limulidae</taxon>
        <taxon>Limulus</taxon>
    </lineage>
</organism>
<keyword evidence="6" id="KW-1185">Reference proteome</keyword>
<gene>
    <name evidence="7" type="primary">LOC106467422</name>
</gene>
<dbReference type="InterPro" id="IPR016181">
    <property type="entry name" value="Acyl_CoA_acyltransferase"/>
</dbReference>
<reference evidence="7" key="1">
    <citation type="submission" date="2025-08" db="UniProtKB">
        <authorList>
            <consortium name="RefSeq"/>
        </authorList>
    </citation>
    <scope>IDENTIFICATION</scope>
    <source>
        <tissue evidence="7">Muscle</tissue>
    </source>
</reference>
<evidence type="ECO:0000313" key="6">
    <source>
        <dbReference type="Proteomes" id="UP000694941"/>
    </source>
</evidence>
<dbReference type="CDD" id="cd04301">
    <property type="entry name" value="NAT_SF"/>
    <property type="match status" value="1"/>
</dbReference>
<evidence type="ECO:0000256" key="3">
    <source>
        <dbReference type="ARBA" id="ARBA00022833"/>
    </source>
</evidence>
<dbReference type="InterPro" id="IPR019786">
    <property type="entry name" value="Zinc_finger_PHD-type_CS"/>
</dbReference>
<evidence type="ECO:0000259" key="5">
    <source>
        <dbReference type="SMART" id="SM00249"/>
    </source>
</evidence>
<keyword evidence="1" id="KW-0479">Metal-binding</keyword>
<keyword evidence="2" id="KW-0863">Zinc-finger</keyword>
<dbReference type="PANTHER" id="PTHR20916:SF26">
    <property type="entry name" value="CYSTEINE-RICH PROTEIN 2-BINDING PROTEIN"/>
    <property type="match status" value="1"/>
</dbReference>
<dbReference type="Gene3D" id="3.40.630.30">
    <property type="match status" value="1"/>
</dbReference>
<evidence type="ECO:0000313" key="7">
    <source>
        <dbReference type="RefSeq" id="XP_022251313.1"/>
    </source>
</evidence>
<dbReference type="Pfam" id="PF00583">
    <property type="entry name" value="Acetyltransf_1"/>
    <property type="match status" value="1"/>
</dbReference>
<feature type="non-terminal residue" evidence="7">
    <location>
        <position position="723"/>
    </location>
</feature>
<dbReference type="PANTHER" id="PTHR20916">
    <property type="entry name" value="CYSTEINE AND GLYCINE-RICH PROTEIN 2 BINDING PROTEIN"/>
    <property type="match status" value="1"/>
</dbReference>
<dbReference type="Proteomes" id="UP000694941">
    <property type="component" value="Unplaced"/>
</dbReference>